<protein>
    <submittedName>
        <fullName evidence="2">Uncharacterized protein</fullName>
    </submittedName>
</protein>
<sequence>MVLMVVTLKVLAFRFFDCPSALHDHGSTTTHNVLLRPSPLLFNHGSRWCFSLRCFTSHLRFEKPNLGTQGGIAKLVGTLTGIGGIAPSMDLETENRLAAILMREAAELRRQSEKEGVLAYLHKPNVRTRPNSRFLTATVRGVQQANRAVEVNEMWRLRQKELELDKRVKETSIDKSGRFRHRRDDSSSRSIGRHVDVDNSNRTSLSRSSKREYELDRSSGDRSDRDGNSSRSLERNVIVDRGTSASATSSSKREYEQSPVGLKDEELEEFLHSRTKRGRGAIGPRMDETGPYLPPQPDREPSTSPDLREHRVIYGPERPPALKLYTSSEEELHEEKQKKRKKSHSSHFEKEHTKKHRSKEKAKHRKKQGEEKRNEDSDYNLPSEIDSSDSCEDDELLMADLDTEDDAGSGAVIGVGGSSNPIPLVKYS</sequence>
<evidence type="ECO:0000313" key="3">
    <source>
        <dbReference type="Proteomes" id="UP001359559"/>
    </source>
</evidence>
<dbReference type="EMBL" id="JAYKXN010000003">
    <property type="protein sequence ID" value="KAK7302634.1"/>
    <property type="molecule type" value="Genomic_DNA"/>
</dbReference>
<feature type="compositionally biased region" description="Basic and acidic residues" evidence="1">
    <location>
        <begin position="297"/>
        <end position="312"/>
    </location>
</feature>
<keyword evidence="3" id="KW-1185">Reference proteome</keyword>
<gene>
    <name evidence="2" type="ORF">RJT34_13527</name>
</gene>
<name>A0AAN9JS89_CLITE</name>
<feature type="compositionally biased region" description="Acidic residues" evidence="1">
    <location>
        <begin position="386"/>
        <end position="407"/>
    </location>
</feature>
<dbReference type="AlphaFoldDB" id="A0AAN9JS89"/>
<dbReference type="Proteomes" id="UP001359559">
    <property type="component" value="Unassembled WGS sequence"/>
</dbReference>
<comment type="caution">
    <text evidence="2">The sequence shown here is derived from an EMBL/GenBank/DDBJ whole genome shotgun (WGS) entry which is preliminary data.</text>
</comment>
<reference evidence="2 3" key="1">
    <citation type="submission" date="2024-01" db="EMBL/GenBank/DDBJ databases">
        <title>The genomes of 5 underutilized Papilionoideae crops provide insights into root nodulation and disease resistance.</title>
        <authorList>
            <person name="Yuan L."/>
        </authorList>
    </citation>
    <scope>NUCLEOTIDE SEQUENCE [LARGE SCALE GENOMIC DNA]</scope>
    <source>
        <strain evidence="2">LY-2023</strain>
        <tissue evidence="2">Leaf</tissue>
    </source>
</reference>
<feature type="compositionally biased region" description="Basic and acidic residues" evidence="1">
    <location>
        <begin position="209"/>
        <end position="238"/>
    </location>
</feature>
<feature type="compositionally biased region" description="Basic and acidic residues" evidence="1">
    <location>
        <begin position="175"/>
        <end position="199"/>
    </location>
</feature>
<accession>A0AAN9JS89</accession>
<feature type="compositionally biased region" description="Basic residues" evidence="1">
    <location>
        <begin position="353"/>
        <end position="367"/>
    </location>
</feature>
<organism evidence="2 3">
    <name type="scientific">Clitoria ternatea</name>
    <name type="common">Butterfly pea</name>
    <dbReference type="NCBI Taxonomy" id="43366"/>
    <lineage>
        <taxon>Eukaryota</taxon>
        <taxon>Viridiplantae</taxon>
        <taxon>Streptophyta</taxon>
        <taxon>Embryophyta</taxon>
        <taxon>Tracheophyta</taxon>
        <taxon>Spermatophyta</taxon>
        <taxon>Magnoliopsida</taxon>
        <taxon>eudicotyledons</taxon>
        <taxon>Gunneridae</taxon>
        <taxon>Pentapetalae</taxon>
        <taxon>rosids</taxon>
        <taxon>fabids</taxon>
        <taxon>Fabales</taxon>
        <taxon>Fabaceae</taxon>
        <taxon>Papilionoideae</taxon>
        <taxon>50 kb inversion clade</taxon>
        <taxon>NPAAA clade</taxon>
        <taxon>indigoferoid/millettioid clade</taxon>
        <taxon>Phaseoleae</taxon>
        <taxon>Clitoria</taxon>
    </lineage>
</organism>
<dbReference type="PANTHER" id="PTHR34684">
    <property type="entry name" value="OS08G0192200 PROTEIN"/>
    <property type="match status" value="1"/>
</dbReference>
<feature type="region of interest" description="Disordered" evidence="1">
    <location>
        <begin position="175"/>
        <end position="428"/>
    </location>
</feature>
<dbReference type="PANTHER" id="PTHR34684:SF1">
    <property type="entry name" value="OS08G0192200 PROTEIN"/>
    <property type="match status" value="1"/>
</dbReference>
<proteinExistence type="predicted"/>
<evidence type="ECO:0000313" key="2">
    <source>
        <dbReference type="EMBL" id="KAK7302634.1"/>
    </source>
</evidence>
<evidence type="ECO:0000256" key="1">
    <source>
        <dbReference type="SAM" id="MobiDB-lite"/>
    </source>
</evidence>